<dbReference type="OrthoDB" id="9765926at2"/>
<organism evidence="1 2">
    <name type="scientific">Formosa maritima</name>
    <dbReference type="NCBI Taxonomy" id="2592046"/>
    <lineage>
        <taxon>Bacteria</taxon>
        <taxon>Pseudomonadati</taxon>
        <taxon>Bacteroidota</taxon>
        <taxon>Flavobacteriia</taxon>
        <taxon>Flavobacteriales</taxon>
        <taxon>Flavobacteriaceae</taxon>
        <taxon>Formosa</taxon>
    </lineage>
</organism>
<keyword evidence="2" id="KW-1185">Reference proteome</keyword>
<evidence type="ECO:0000313" key="2">
    <source>
        <dbReference type="Proteomes" id="UP000324550"/>
    </source>
</evidence>
<dbReference type="InterPro" id="IPR049804">
    <property type="entry name" value="Choice_anch_L"/>
</dbReference>
<dbReference type="InterPro" id="IPR026341">
    <property type="entry name" value="T9SS_type_B"/>
</dbReference>
<dbReference type="NCBIfam" id="NF038133">
    <property type="entry name" value="choice_anch_L"/>
    <property type="match status" value="1"/>
</dbReference>
<dbReference type="EMBL" id="VSFC01000050">
    <property type="protein sequence ID" value="TYA53894.1"/>
    <property type="molecule type" value="Genomic_DNA"/>
</dbReference>
<protein>
    <submittedName>
        <fullName evidence="1">T9SS type B sorting domain-containing protein</fullName>
    </submittedName>
</protein>
<accession>A0A5D0G543</accession>
<proteinExistence type="predicted"/>
<comment type="caution">
    <text evidence="1">The sequence shown here is derived from an EMBL/GenBank/DDBJ whole genome shotgun (WGS) entry which is preliminary data.</text>
</comment>
<dbReference type="Pfam" id="PF13585">
    <property type="entry name" value="CHU_C"/>
    <property type="match status" value="1"/>
</dbReference>
<dbReference type="Proteomes" id="UP000324550">
    <property type="component" value="Unassembled WGS sequence"/>
</dbReference>
<dbReference type="NCBIfam" id="TIGR04131">
    <property type="entry name" value="Bac_Flav_CTERM"/>
    <property type="match status" value="1"/>
</dbReference>
<dbReference type="RefSeq" id="WP_148455787.1">
    <property type="nucleotide sequence ID" value="NZ_VSFC01000050.1"/>
</dbReference>
<reference evidence="1 2" key="1">
    <citation type="submission" date="2019-08" db="EMBL/GenBank/DDBJ databases">
        <title>Formosa sediminis sp. nov., isolated from marine sediment.</title>
        <authorList>
            <person name="Cao W.R."/>
        </authorList>
    </citation>
    <scope>NUCLEOTIDE SEQUENCE [LARGE SCALE GENOMIC DNA]</scope>
    <source>
        <strain evidence="1 2">1494</strain>
    </source>
</reference>
<name>A0A5D0G543_9FLAO</name>
<gene>
    <name evidence="1" type="ORF">FVF61_09800</name>
</gene>
<sequence>MNWLTSKHKIYSYFLVTLIIVISQNSFSQQISIDDNVPLNSLIETHLVQGCVEVSNIQSNSNGSVNQISSYGYFEKASSNFPFENGIMLSTGAATSAGNTVNANPLNEGETSWGTDADLENALGITNTLNATSIEFDFISVSNQVQFNYILASEEYYANYPCDYSDGFAFLIKPTGSPAPYTNVALVPGTAIPVNTNTVHEEIVGFCPAENEQYFDGHNLGDTNFNGRTTVLSATANIQPNVQYHIKLVIADQSDENFDSAVFIEGNSFNASVDLGPDITTCADNVILNADIQNPLATYEWFLNGQPLAGEALENLTALTSGTYTVVVNIPISNTTCVIDDSIEVTLNSEQPAGPISDYQICDDASNDGIETFNLSTKDAEVLASVPASNYNISYHYSSSEAQNNSNPITTPIQNTTSPQTIFVRIEDVDNGCLAYASFNLVVNPLPVITDPQPLEICDDATADGFTQIDLTQANNQITNSNPNLIVTYHYSQADADAGTNPIASPYVNTNQTEQLFVRVTDANTGCLSTTTIVVTVLDSPVINMDPQTINACEQDGDGFDTFDLSSIIDDVLNGLTGVSTSFHTTYEDAQTGDNPIQDIQNYQNTTPNLQIVYIRVVDDATGCVSISNIELHANILESATNIRNYSVCDDASNDGIANFNLENIGNNIVNSLLDTIITFYETEQDQTNGTNPIDQTVPYQVTSSPHQLYITIENSDCTYFTDINLIINPAVVLQPLDPVNYCDTDDDGFTAIELATFNTYVSTGIANPNVSYFISQEDAEDNQNILPPFFTNTSNPQIVYARVAHATTGCSDIAPLEINVIPAPTVTQPIDVVICDDDQDAFSIINLDAKISEIVSSTTNLNISFHTSEDDANNDANAITNTTAYNANTQTVYVRIESNITTCYALVNFEIIVNTEPVFANISNFRNCETDGNQTADFFFIDKDAEILNGQTGKRVLYFENATDALNRTNIIDKTIAYTNQSNPQTIHVRVENLSDQNCFGISTFIIEVGSIPLFDAPLDTFLCDDISNDSQESFDLNAIITEMSQNSPENLTITFYQSLTDAENQQNQLPLDYTNQTNPQQIYARVENGTYCHAIAEFGLNVIQVPLVNSASALTQCDVDQDGSASFDLTVSEAEVLDIRQNDILVTYHETIEDVDNNNITIPNPSAYSNTSNPQTVYIRVTNTVSNCYVTIPLELIVNLPPTINTTTIETCDNNTNSYNLLEAVDTLIGTQQPINLTFYANLSDAQNTQNPLNTDYNYASNNDTIFVNALNTNTGCSAIGSFNLLVNPNPITNQPPNLVGCDDDFDNMLIFNLAQQTPIVLGTQDPNQYTVNYFELELEAIDNTNAIQDVNYNAFNQQTIYVRVENNQTGCFNTTFFNTVVNRKPEVNIPDQTVCLDNLPLVVSADSGVAEDTYLWSTNATTSEIEITQIGTYSVTVTSINGCQTTSTFNVIESEQATIEFTETVDFSNPNNITVTISGIGNYLYILDHGVPQESNVFYNVTLGPHTIEVIDLNGCASAIKDIVIIDAPLFFTPNNDGYNDTWHITGVNQLEGTVVYIFDRYGKLIKTLTHSSPGWDGTYRGKLMPSNDYWFLAKVKKGDISFEVKRHFALKR</sequence>
<evidence type="ECO:0000313" key="1">
    <source>
        <dbReference type="EMBL" id="TYA53894.1"/>
    </source>
</evidence>